<dbReference type="InterPro" id="IPR027417">
    <property type="entry name" value="P-loop_NTPase"/>
</dbReference>
<keyword evidence="3" id="KW-0347">Helicase</keyword>
<dbReference type="EMBL" id="FMXQ01000012">
    <property type="protein sequence ID" value="SDB56626.1"/>
    <property type="molecule type" value="Genomic_DNA"/>
</dbReference>
<dbReference type="Proteomes" id="UP000199071">
    <property type="component" value="Unassembled WGS sequence"/>
</dbReference>
<dbReference type="InterPro" id="IPR014153">
    <property type="entry name" value="Ds_break_AddB"/>
</dbReference>
<sequence length="1065" mass="114708">MRDAPKVFSIPAGAPFLDVLADAFLTGRLAPLPEPRDDPLALANATILLPTRRAVRALRERLVETLGADAAILPDIRPIGDASEEDHLLDPSAETVADRLALPPAIGRLPRQLALTQLTLAWGRAIRGDSSLLDIHEGEQLLIPASAADAARLAGDLARLMDDVETATDAGAGRDPWAEIQKLAPEDHAGYFQITLDFLKIAFERWPEYLAENGVVDPAVRRDHLIRAEAARLERMAARGPVIAAGSTGSIPATAELLKTIAHLPNGAVVLPALDRDLDADGFAAIGGVDTPARAYGHPQFGLKQLIAALGITREDVAPLGDVPEALALRARLATEALRPAETTDTWAMFRAAGPDIRAVDAALADAGLIVAHNEQEEAVAIAIAIREAVEQPEARVALVTPDRTLARRVAAELGRWGLAIDDSAGARLDLLPEGIFARLVGEALVADTDPAALLAVLKHPSAVFGMGRAECRKAARILELAVFRGRRGDCGLAGLADALAAAREEAGGGAARHVPRARKRLAPGDWDLAARLVERLGAILGPVSAAFAGDAPFDSPEAAMLLREAIAAATTDHTGSDDGFRDRPGGVALARLLEGLIDGPSLAMKPAEFPPFLATLMTDVSVTRPPGTDPRIHIWGTLEARLQTADLLILGGLDEGVWPAETRTDPWLSRAMRAEIGLPPPERRIGQAAHDFMQAFAAPRVLVTRAGKRGGTPTVASRWLQRFDALVGKAASERMTSRGALYVDLARQVDRWDKPPQPIRKPEPKPAIADRPRSLSVTEIETLVRDPYAIYAKHVLRLDPLDPLGQAPDYALRGSLIHEAIGDFSQAWIGLPFDDAARKRLIEFGEQALTEIEAFADLHAIWKTRFEGIATWLINWEAKRDPDIELRSAEIDGRLEIDAPAGVFALRGRADRIDLRKDGGVEILDFKTGTPPSARQVLVGFAPQLALEAAMVQAGAFDQDGKPSFRTRSIANLGWIALGQVERGQPIRSAVEDGFTADEVAAEAHARLEALVAAYDDPDRGYASRARPMFQLRYESPYDHLARVREWALVESDEDIDWLPPRKP</sequence>
<dbReference type="AlphaFoldDB" id="A0A1G6EGS4"/>
<accession>A0A1G6EGS4</accession>
<dbReference type="GO" id="GO:0004386">
    <property type="term" value="F:helicase activity"/>
    <property type="evidence" value="ECO:0007669"/>
    <property type="project" value="UniProtKB-KW"/>
</dbReference>
<dbReference type="OrthoDB" id="9780606at2"/>
<protein>
    <submittedName>
        <fullName evidence="3">ATP-dependent helicase/nuclease subunit B</fullName>
    </submittedName>
</protein>
<gene>
    <name evidence="3" type="ORF">SAMN02982931_04501</name>
</gene>
<evidence type="ECO:0000313" key="3">
    <source>
        <dbReference type="EMBL" id="SDB56626.1"/>
    </source>
</evidence>
<evidence type="ECO:0000313" key="4">
    <source>
        <dbReference type="Proteomes" id="UP000199071"/>
    </source>
</evidence>
<dbReference type="NCBIfam" id="TIGR02786">
    <property type="entry name" value="addB_alphas"/>
    <property type="match status" value="1"/>
</dbReference>
<dbReference type="InterPro" id="IPR038726">
    <property type="entry name" value="PDDEXK_AddAB-type"/>
</dbReference>
<dbReference type="RefSeq" id="WP_090880577.1">
    <property type="nucleotide sequence ID" value="NZ_FMXQ01000012.1"/>
</dbReference>
<dbReference type="STRING" id="665467.SAMN02982931_04501"/>
<keyword evidence="4" id="KW-1185">Reference proteome</keyword>
<organism evidence="3 4">
    <name type="scientific">Bauldia litoralis</name>
    <dbReference type="NCBI Taxonomy" id="665467"/>
    <lineage>
        <taxon>Bacteria</taxon>
        <taxon>Pseudomonadati</taxon>
        <taxon>Pseudomonadota</taxon>
        <taxon>Alphaproteobacteria</taxon>
        <taxon>Hyphomicrobiales</taxon>
        <taxon>Kaistiaceae</taxon>
        <taxon>Bauldia</taxon>
    </lineage>
</organism>
<reference evidence="3 4" key="1">
    <citation type="submission" date="2016-10" db="EMBL/GenBank/DDBJ databases">
        <authorList>
            <person name="de Groot N.N."/>
        </authorList>
    </citation>
    <scope>NUCLEOTIDE SEQUENCE [LARGE SCALE GENOMIC DNA]</scope>
    <source>
        <strain evidence="3 4">ATCC 35022</strain>
    </source>
</reference>
<proteinExistence type="predicted"/>
<name>A0A1G6EGS4_9HYPH</name>
<feature type="domain" description="PD-(D/E)XK endonuclease-like" evidence="2">
    <location>
        <begin position="775"/>
        <end position="961"/>
    </location>
</feature>
<keyword evidence="3" id="KW-0378">Hydrolase</keyword>
<feature type="region of interest" description="Disordered" evidence="1">
    <location>
        <begin position="754"/>
        <end position="773"/>
    </location>
</feature>
<dbReference type="SUPFAM" id="SSF52540">
    <property type="entry name" value="P-loop containing nucleoside triphosphate hydrolases"/>
    <property type="match status" value="1"/>
</dbReference>
<keyword evidence="3" id="KW-0547">Nucleotide-binding</keyword>
<dbReference type="Pfam" id="PF12705">
    <property type="entry name" value="PDDEXK_1"/>
    <property type="match status" value="1"/>
</dbReference>
<evidence type="ECO:0000256" key="1">
    <source>
        <dbReference type="SAM" id="MobiDB-lite"/>
    </source>
</evidence>
<evidence type="ECO:0000259" key="2">
    <source>
        <dbReference type="Pfam" id="PF12705"/>
    </source>
</evidence>
<keyword evidence="3" id="KW-0067">ATP-binding</keyword>